<reference evidence="2" key="1">
    <citation type="submission" date="2016-06" db="EMBL/GenBank/DDBJ databases">
        <title>Parallel loss of symbiosis genes in relatives of nitrogen-fixing non-legume Parasponia.</title>
        <authorList>
            <person name="Van Velzen R."/>
            <person name="Holmer R."/>
            <person name="Bu F."/>
            <person name="Rutten L."/>
            <person name="Van Zeijl A."/>
            <person name="Liu W."/>
            <person name="Santuari L."/>
            <person name="Cao Q."/>
            <person name="Sharma T."/>
            <person name="Shen D."/>
            <person name="Roswanjaya Y."/>
            <person name="Wardhani T."/>
            <person name="Kalhor M.S."/>
            <person name="Jansen J."/>
            <person name="Van den Hoogen J."/>
            <person name="Gungor B."/>
            <person name="Hartog M."/>
            <person name="Hontelez J."/>
            <person name="Verver J."/>
            <person name="Yang W.-C."/>
            <person name="Schijlen E."/>
            <person name="Repin R."/>
            <person name="Schilthuizen M."/>
            <person name="Schranz E."/>
            <person name="Heidstra R."/>
            <person name="Miyata K."/>
            <person name="Fedorova E."/>
            <person name="Kohlen W."/>
            <person name="Bisseling T."/>
            <person name="Smit S."/>
            <person name="Geurts R."/>
        </authorList>
    </citation>
    <scope>NUCLEOTIDE SEQUENCE [LARGE SCALE GENOMIC DNA]</scope>
    <source>
        <strain evidence="2">cv. RG33-2</strain>
    </source>
</reference>
<dbReference type="AlphaFoldDB" id="A0A2P5FX65"/>
<organism evidence="1 2">
    <name type="scientific">Trema orientale</name>
    <name type="common">Charcoal tree</name>
    <name type="synonym">Celtis orientalis</name>
    <dbReference type="NCBI Taxonomy" id="63057"/>
    <lineage>
        <taxon>Eukaryota</taxon>
        <taxon>Viridiplantae</taxon>
        <taxon>Streptophyta</taxon>
        <taxon>Embryophyta</taxon>
        <taxon>Tracheophyta</taxon>
        <taxon>Spermatophyta</taxon>
        <taxon>Magnoliopsida</taxon>
        <taxon>eudicotyledons</taxon>
        <taxon>Gunneridae</taxon>
        <taxon>Pentapetalae</taxon>
        <taxon>rosids</taxon>
        <taxon>fabids</taxon>
        <taxon>Rosales</taxon>
        <taxon>Cannabaceae</taxon>
        <taxon>Trema</taxon>
    </lineage>
</organism>
<dbReference type="EMBL" id="JXTC01000004">
    <property type="protein sequence ID" value="POO02388.1"/>
    <property type="molecule type" value="Genomic_DNA"/>
</dbReference>
<accession>A0A2P5FX65</accession>
<evidence type="ECO:0000313" key="1">
    <source>
        <dbReference type="EMBL" id="POO02388.1"/>
    </source>
</evidence>
<gene>
    <name evidence="1" type="ORF">TorRG33x02_013720</name>
</gene>
<proteinExistence type="predicted"/>
<comment type="caution">
    <text evidence="1">The sequence shown here is derived from an EMBL/GenBank/DDBJ whole genome shotgun (WGS) entry which is preliminary data.</text>
</comment>
<keyword evidence="2" id="KW-1185">Reference proteome</keyword>
<protein>
    <submittedName>
        <fullName evidence="1">Uncharacterized protein</fullName>
    </submittedName>
</protein>
<dbReference type="Proteomes" id="UP000237000">
    <property type="component" value="Unassembled WGS sequence"/>
</dbReference>
<dbReference type="InParanoid" id="A0A2P5FX65"/>
<sequence>MLTSAAILDAYRDVIIESLDLMFTKNPNEESVHGSSSTCLSTKLGVKTDSPYWLHSPLKTCILIDPFESRIKEPLDEAWIWDRLPPKSCKLLELSEQTLVDDTAITKCHLALLVTSNATIDSHGSSQQTKRTLLPGENITNENERALREELWAKVEVVHAIEKHLEEDFLTNWSQLFNF</sequence>
<evidence type="ECO:0000313" key="2">
    <source>
        <dbReference type="Proteomes" id="UP000237000"/>
    </source>
</evidence>
<name>A0A2P5FX65_TREOI</name>